<dbReference type="SUPFAM" id="SSF52047">
    <property type="entry name" value="RNI-like"/>
    <property type="match status" value="1"/>
</dbReference>
<accession>A0A165CWM3</accession>
<feature type="compositionally biased region" description="Basic and acidic residues" evidence="4">
    <location>
        <begin position="946"/>
        <end position="955"/>
    </location>
</feature>
<dbReference type="InterPro" id="IPR038425">
    <property type="entry name" value="GAT_sf"/>
</dbReference>
<dbReference type="OrthoDB" id="120976at2759"/>
<dbReference type="GeneID" id="63831613"/>
<evidence type="ECO:0000256" key="1">
    <source>
        <dbReference type="ARBA" id="ARBA00022468"/>
    </source>
</evidence>
<dbReference type="GO" id="GO:0031267">
    <property type="term" value="F:small GTPase binding"/>
    <property type="evidence" value="ECO:0007669"/>
    <property type="project" value="TreeGrafter"/>
</dbReference>
<feature type="compositionally biased region" description="Polar residues" evidence="4">
    <location>
        <begin position="1"/>
        <end position="11"/>
    </location>
</feature>
<feature type="region of interest" description="Disordered" evidence="4">
    <location>
        <begin position="664"/>
        <end position="683"/>
    </location>
</feature>
<dbReference type="SUPFAM" id="SSF89009">
    <property type="entry name" value="GAT-like domain"/>
    <property type="match status" value="1"/>
</dbReference>
<dbReference type="PANTHER" id="PTHR24113">
    <property type="entry name" value="RAN GTPASE-ACTIVATING PROTEIN 1"/>
    <property type="match status" value="1"/>
</dbReference>
<dbReference type="Gene3D" id="3.80.10.10">
    <property type="entry name" value="Ribonuclease Inhibitor"/>
    <property type="match status" value="3"/>
</dbReference>
<dbReference type="GO" id="GO:0005829">
    <property type="term" value="C:cytosol"/>
    <property type="evidence" value="ECO:0007669"/>
    <property type="project" value="TreeGrafter"/>
</dbReference>
<dbReference type="RefSeq" id="XP_040761339.1">
    <property type="nucleotide sequence ID" value="XM_040914586.1"/>
</dbReference>
<evidence type="ECO:0000313" key="6">
    <source>
        <dbReference type="EMBL" id="KZT03599.1"/>
    </source>
</evidence>
<feature type="compositionally biased region" description="Low complexity" evidence="4">
    <location>
        <begin position="1040"/>
        <end position="1054"/>
    </location>
</feature>
<feature type="compositionally biased region" description="Pro residues" evidence="4">
    <location>
        <begin position="374"/>
        <end position="390"/>
    </location>
</feature>
<evidence type="ECO:0000259" key="5">
    <source>
        <dbReference type="Pfam" id="PF03127"/>
    </source>
</evidence>
<dbReference type="InterPro" id="IPR001611">
    <property type="entry name" value="Leu-rich_rpt"/>
</dbReference>
<dbReference type="InterPro" id="IPR032675">
    <property type="entry name" value="LRR_dom_sf"/>
</dbReference>
<keyword evidence="1" id="KW-0343">GTPase activation</keyword>
<feature type="region of interest" description="Disordered" evidence="4">
    <location>
        <begin position="946"/>
        <end position="1054"/>
    </location>
</feature>
<feature type="region of interest" description="Disordered" evidence="4">
    <location>
        <begin position="330"/>
        <end position="395"/>
    </location>
</feature>
<dbReference type="InterPro" id="IPR004152">
    <property type="entry name" value="GAT_dom"/>
</dbReference>
<feature type="compositionally biased region" description="Polar residues" evidence="4">
    <location>
        <begin position="830"/>
        <end position="839"/>
    </location>
</feature>
<dbReference type="Proteomes" id="UP000076871">
    <property type="component" value="Unassembled WGS sequence"/>
</dbReference>
<organism evidence="6 7">
    <name type="scientific">Laetiporus sulphureus 93-53</name>
    <dbReference type="NCBI Taxonomy" id="1314785"/>
    <lineage>
        <taxon>Eukaryota</taxon>
        <taxon>Fungi</taxon>
        <taxon>Dikarya</taxon>
        <taxon>Basidiomycota</taxon>
        <taxon>Agaricomycotina</taxon>
        <taxon>Agaricomycetes</taxon>
        <taxon>Polyporales</taxon>
        <taxon>Laetiporus</taxon>
    </lineage>
</organism>
<feature type="region of interest" description="Disordered" evidence="4">
    <location>
        <begin position="1"/>
        <end position="26"/>
    </location>
</feature>
<evidence type="ECO:0000256" key="4">
    <source>
        <dbReference type="SAM" id="MobiDB-lite"/>
    </source>
</evidence>
<dbReference type="GO" id="GO:0005096">
    <property type="term" value="F:GTPase activator activity"/>
    <property type="evidence" value="ECO:0007669"/>
    <property type="project" value="UniProtKB-KW"/>
</dbReference>
<dbReference type="Pfam" id="PF03127">
    <property type="entry name" value="GAT"/>
    <property type="match status" value="1"/>
</dbReference>
<dbReference type="GO" id="GO:0048471">
    <property type="term" value="C:perinuclear region of cytoplasm"/>
    <property type="evidence" value="ECO:0007669"/>
    <property type="project" value="TreeGrafter"/>
</dbReference>
<feature type="compositionally biased region" description="Basic and acidic residues" evidence="4">
    <location>
        <begin position="844"/>
        <end position="867"/>
    </location>
</feature>
<feature type="compositionally biased region" description="Basic and acidic residues" evidence="4">
    <location>
        <begin position="695"/>
        <end position="706"/>
    </location>
</feature>
<keyword evidence="7" id="KW-1185">Reference proteome</keyword>
<feature type="region of interest" description="Disordered" evidence="4">
    <location>
        <begin position="436"/>
        <end position="466"/>
    </location>
</feature>
<dbReference type="InterPro" id="IPR027038">
    <property type="entry name" value="RanGap"/>
</dbReference>
<name>A0A165CWM3_9APHY</name>
<dbReference type="EMBL" id="KV427642">
    <property type="protein sequence ID" value="KZT03599.1"/>
    <property type="molecule type" value="Genomic_DNA"/>
</dbReference>
<protein>
    <submittedName>
        <fullName evidence="6">RNI-like protein</fullName>
    </submittedName>
</protein>
<dbReference type="InParanoid" id="A0A165CWM3"/>
<evidence type="ECO:0000256" key="3">
    <source>
        <dbReference type="ARBA" id="ARBA00022737"/>
    </source>
</evidence>
<feature type="compositionally biased region" description="Low complexity" evidence="4">
    <location>
        <begin position="330"/>
        <end position="373"/>
    </location>
</feature>
<proteinExistence type="predicted"/>
<keyword evidence="2" id="KW-0433">Leucine-rich repeat</keyword>
<gene>
    <name evidence="6" type="ORF">LAESUDRAFT_814483</name>
</gene>
<evidence type="ECO:0000256" key="2">
    <source>
        <dbReference type="ARBA" id="ARBA00022614"/>
    </source>
</evidence>
<dbReference type="Gene3D" id="1.20.58.160">
    <property type="match status" value="1"/>
</dbReference>
<dbReference type="PANTHER" id="PTHR24113:SF12">
    <property type="entry name" value="RAN GTPASE-ACTIVATING PROTEIN 1"/>
    <property type="match status" value="1"/>
</dbReference>
<reference evidence="6 7" key="1">
    <citation type="journal article" date="2016" name="Mol. Biol. Evol.">
        <title>Comparative Genomics of Early-Diverging Mushroom-Forming Fungi Provides Insights into the Origins of Lignocellulose Decay Capabilities.</title>
        <authorList>
            <person name="Nagy L.G."/>
            <person name="Riley R."/>
            <person name="Tritt A."/>
            <person name="Adam C."/>
            <person name="Daum C."/>
            <person name="Floudas D."/>
            <person name="Sun H."/>
            <person name="Yadav J.S."/>
            <person name="Pangilinan J."/>
            <person name="Larsson K.H."/>
            <person name="Matsuura K."/>
            <person name="Barry K."/>
            <person name="Labutti K."/>
            <person name="Kuo R."/>
            <person name="Ohm R.A."/>
            <person name="Bhattacharya S.S."/>
            <person name="Shirouzu T."/>
            <person name="Yoshinaga Y."/>
            <person name="Martin F.M."/>
            <person name="Grigoriev I.V."/>
            <person name="Hibbett D.S."/>
        </authorList>
    </citation>
    <scope>NUCLEOTIDE SEQUENCE [LARGE SCALE GENOMIC DNA]</scope>
    <source>
        <strain evidence="6 7">93-53</strain>
    </source>
</reference>
<feature type="region of interest" description="Disordered" evidence="4">
    <location>
        <begin position="695"/>
        <end position="725"/>
    </location>
</feature>
<keyword evidence="3" id="KW-0677">Repeat</keyword>
<feature type="domain" description="GAT" evidence="5">
    <location>
        <begin position="761"/>
        <end position="807"/>
    </location>
</feature>
<feature type="compositionally biased region" description="Polar residues" evidence="4">
    <location>
        <begin position="451"/>
        <end position="466"/>
    </location>
</feature>
<dbReference type="GO" id="GO:0005634">
    <property type="term" value="C:nucleus"/>
    <property type="evidence" value="ECO:0007669"/>
    <property type="project" value="TreeGrafter"/>
</dbReference>
<feature type="region of interest" description="Disordered" evidence="4">
    <location>
        <begin position="830"/>
        <end position="917"/>
    </location>
</feature>
<dbReference type="GO" id="GO:0006913">
    <property type="term" value="P:nucleocytoplasmic transport"/>
    <property type="evidence" value="ECO:0007669"/>
    <property type="project" value="TreeGrafter"/>
</dbReference>
<dbReference type="Pfam" id="PF13516">
    <property type="entry name" value="LRR_6"/>
    <property type="match status" value="2"/>
</dbReference>
<dbReference type="AlphaFoldDB" id="A0A165CWM3"/>
<evidence type="ECO:0000313" key="7">
    <source>
        <dbReference type="Proteomes" id="UP000076871"/>
    </source>
</evidence>
<dbReference type="SMART" id="SM00368">
    <property type="entry name" value="LRR_RI"/>
    <property type="match status" value="8"/>
</dbReference>
<sequence length="1054" mass="113131">MLASSPSSSAVTIPIPGKSILKRPPPPQQSFFSLARLTKLLPNQVQQQADAAQDEVATLKRAHFILPEMTTVYPISAANPPCTPTIKEEKRTIEEREAERRRRIVRGNSSASDVNSGEDWWSMDKVESFYRECCDGREEIHDPAVSAAFKRVASTHPRAVDLSGVQLTTGSASVLSDVFTIEWGLRQLTLKECNLDDHILKPILHALLIPDSLTFLSVASNRRVKAPALRLIGAYMAQTKSLQFLDLSQNNLDKKSIEYIAMALPEAPKSGLVSLRLDDCSLKPAALDALANSVRKSSLRNISLRLNRISATGAVAIALMIKDYPDRFPTTNGSASPTSSSTASPTSSVAGVSPPMTPITPTMSPLSSSNGTITPPPPPRAGPLPPPPRHPSTIPHTTYVAYVPRAKRNAAGTTAVASVNPLSSTGQQIPLITSSAQGGVTTRHPVPSSPAPTSAGHNHNSLQQYNHGPSAALLDKVRALDNLPRLGALRTLDLKGNDIRSGITYIAQVLKRNRTLKVLNLSENKLDVQGLIAVAEALKYNSCLETLDLSKNPCCGPALEGIQSLRTAFTLNDALKRLFLSSTGLTSAGAIALAEFLPESTSLLHLDLTLNNLDLAGVMALSSGLKANHTMRCLDLNIPPGDEEMARMCREILNTCVRNTEEAEKNAHPAHTENGSGRGQGKGIWGMIEESELAKTFRQDDQKKVDSVTTNSPVPSEPPTDFPPAAKQTEADVIIQARACKSQMEDLLARSPSSSSAPASPVTDVVADLAESVKEVQKSLMALIETSTEPERLQDLLTLNDDLTALLVRCAPVRQALSLRGLGIRIGQANGSARTSSPVNGRAANDEKGKGEPVTPRIDKGKGRAEPEPEEPEKVLSPTFLITESDDEDGDGQEASMPPAEGLVSPTEMSRSWMEEEGEVFRKGTVLLGPEEMEGEYDGEELRRELLEAMVERPPPRAVLDDFGAELDPDHPSPTSPSTSSQEKKPLPRPYIRRSRSSSNSDSPQAVSSNHKSPDGSAVLGVTSPTSPTSPSVQFKAFLSRRTSSASSNSKDAE</sequence>
<feature type="region of interest" description="Disordered" evidence="4">
    <location>
        <begin position="922"/>
        <end position="941"/>
    </location>
</feature>
<feature type="compositionally biased region" description="Low complexity" evidence="4">
    <location>
        <begin position="1023"/>
        <end position="1032"/>
    </location>
</feature>